<protein>
    <recommendedName>
        <fullName evidence="3">Carboxymuconolactone decarboxylase family protein</fullName>
    </recommendedName>
</protein>
<dbReference type="Proteomes" id="UP000321039">
    <property type="component" value="Unassembled WGS sequence"/>
</dbReference>
<dbReference type="EMBL" id="VRZA01000004">
    <property type="protein sequence ID" value="TXS92903.1"/>
    <property type="molecule type" value="Genomic_DNA"/>
</dbReference>
<accession>A0A5C8ZWH5</accession>
<dbReference type="RefSeq" id="WP_148068905.1">
    <property type="nucleotide sequence ID" value="NZ_VRZA01000004.1"/>
</dbReference>
<sequence>MNWINGGTDRATTLASVPELAGTFKALYESFWTQPHIPGMTLELCRLRLAQLHNSDLEWARKDCEIGAGKREQLAGWSSCDGFTHAERACIEFTEIYAMDAQAITDDIAAAVKGHYGDAGLVALVEALGIFDGMTRLSLLWQLSAPDVAKNGGQGE</sequence>
<evidence type="ECO:0000313" key="2">
    <source>
        <dbReference type="Proteomes" id="UP000321039"/>
    </source>
</evidence>
<gene>
    <name evidence="1" type="ORF">FV139_13145</name>
</gene>
<dbReference type="Gene3D" id="1.20.1290.10">
    <property type="entry name" value="AhpD-like"/>
    <property type="match status" value="1"/>
</dbReference>
<keyword evidence="2" id="KW-1185">Reference proteome</keyword>
<comment type="caution">
    <text evidence="1">The sequence shown here is derived from an EMBL/GenBank/DDBJ whole genome shotgun (WGS) entry which is preliminary data.</text>
</comment>
<evidence type="ECO:0008006" key="3">
    <source>
        <dbReference type="Google" id="ProtNLM"/>
    </source>
</evidence>
<proteinExistence type="predicted"/>
<name>A0A5C8ZWH5_9GAMM</name>
<dbReference type="AlphaFoldDB" id="A0A5C8ZWH5"/>
<dbReference type="InterPro" id="IPR029032">
    <property type="entry name" value="AhpD-like"/>
</dbReference>
<dbReference type="SUPFAM" id="SSF69118">
    <property type="entry name" value="AhpD-like"/>
    <property type="match status" value="1"/>
</dbReference>
<organism evidence="1 2">
    <name type="scientific">Parahaliea maris</name>
    <dbReference type="NCBI Taxonomy" id="2716870"/>
    <lineage>
        <taxon>Bacteria</taxon>
        <taxon>Pseudomonadati</taxon>
        <taxon>Pseudomonadota</taxon>
        <taxon>Gammaproteobacteria</taxon>
        <taxon>Cellvibrionales</taxon>
        <taxon>Halieaceae</taxon>
        <taxon>Parahaliea</taxon>
    </lineage>
</organism>
<reference evidence="1 2" key="1">
    <citation type="submission" date="2019-08" db="EMBL/GenBank/DDBJ databases">
        <title>Parahaliea maris sp. nov., isolated from the surface seawater.</title>
        <authorList>
            <person name="Liu Y."/>
        </authorList>
    </citation>
    <scope>NUCLEOTIDE SEQUENCE [LARGE SCALE GENOMIC DNA]</scope>
    <source>
        <strain evidence="1 2">HSLHS9</strain>
    </source>
</reference>
<evidence type="ECO:0000313" key="1">
    <source>
        <dbReference type="EMBL" id="TXS92903.1"/>
    </source>
</evidence>